<dbReference type="Proteomes" id="UP000542342">
    <property type="component" value="Unassembled WGS sequence"/>
</dbReference>
<dbReference type="EMBL" id="JACEFB010000014">
    <property type="protein sequence ID" value="MBA2227427.1"/>
    <property type="molecule type" value="Genomic_DNA"/>
</dbReference>
<keyword evidence="3" id="KW-1185">Reference proteome</keyword>
<dbReference type="NCBIfam" id="TIGR02593">
    <property type="entry name" value="CRISPR_cas5"/>
    <property type="match status" value="1"/>
</dbReference>
<reference evidence="2 3" key="1">
    <citation type="submission" date="2020-07" db="EMBL/GenBank/DDBJ databases">
        <title>Thermogemmata thermophila gen. nov., sp. nov., a novel moderate thermophilic planctomycete from a Kamchatka hot spring.</title>
        <authorList>
            <person name="Elcheninov A.G."/>
            <person name="Podosokorskaya O.A."/>
            <person name="Kovaleva O.L."/>
            <person name="Novikov A."/>
            <person name="Bonch-Osmolovskaya E.A."/>
            <person name="Toshchakov S.V."/>
            <person name="Kublanov I.V."/>
        </authorList>
    </citation>
    <scope>NUCLEOTIDE SEQUENCE [LARGE SCALE GENOMIC DNA]</scope>
    <source>
        <strain evidence="2 3">2918</strain>
    </source>
</reference>
<dbReference type="GO" id="GO:0051607">
    <property type="term" value="P:defense response to virus"/>
    <property type="evidence" value="ECO:0007669"/>
    <property type="project" value="UniProtKB-KW"/>
</dbReference>
<protein>
    <submittedName>
        <fullName evidence="2">Type I-MYXAN CRISPR-associated protein Cas5/Cmx5/DevS</fullName>
    </submittedName>
</protein>
<name>A0A7V8VGK4_9BACT</name>
<dbReference type="NCBIfam" id="TIGR02586">
    <property type="entry name" value="cas5_cmx5_devS"/>
    <property type="match status" value="1"/>
</dbReference>
<dbReference type="RefSeq" id="WP_194539291.1">
    <property type="nucleotide sequence ID" value="NZ_JACEFB010000014.1"/>
</dbReference>
<evidence type="ECO:0000313" key="3">
    <source>
        <dbReference type="Proteomes" id="UP000542342"/>
    </source>
</evidence>
<evidence type="ECO:0000313" key="2">
    <source>
        <dbReference type="EMBL" id="MBA2227427.1"/>
    </source>
</evidence>
<proteinExistence type="predicted"/>
<dbReference type="InterPro" id="IPR013415">
    <property type="entry name" value="Cas5_Cmx5_DevS"/>
</dbReference>
<dbReference type="InterPro" id="IPR013422">
    <property type="entry name" value="CRISPR-assoc_prot_Cas5_N"/>
</dbReference>
<gene>
    <name evidence="2" type="primary">cas5</name>
    <name evidence="2" type="ORF">H0921_14810</name>
</gene>
<dbReference type="AlphaFoldDB" id="A0A7V8VGK4"/>
<accession>A0A7V8VGK4</accession>
<keyword evidence="1" id="KW-0051">Antiviral defense</keyword>
<organism evidence="2 3">
    <name type="scientific">Thermogemmata fonticola</name>
    <dbReference type="NCBI Taxonomy" id="2755323"/>
    <lineage>
        <taxon>Bacteria</taxon>
        <taxon>Pseudomonadati</taxon>
        <taxon>Planctomycetota</taxon>
        <taxon>Planctomycetia</taxon>
        <taxon>Gemmatales</taxon>
        <taxon>Gemmataceae</taxon>
        <taxon>Thermogemmata</taxon>
    </lineage>
</organism>
<comment type="caution">
    <text evidence="2">The sequence shown here is derived from an EMBL/GenBank/DDBJ whole genome shotgun (WGS) entry which is preliminary data.</text>
</comment>
<sequence length="222" mass="25574">MLGIFVTVPVTCFRRLLSREYLETEPLPPPSTCYGFLLSLVGETERQRHVGCRLTAVNLNRTARSVALRTVWRWKEKQTLPGCGRNIRPDYQQLLTGASAEHPFVELLLWLDSAEEQNAPPHLEERVQQALIDPRQVSRFGGLSLGESTHLVDEVCLWERVKDRYRSQRGRAFLLAERGRYTWPVWADHVASARTRYAVGNWEDISLDQPPEVHRLPRILPP</sequence>
<evidence type="ECO:0000256" key="1">
    <source>
        <dbReference type="ARBA" id="ARBA00023118"/>
    </source>
</evidence>